<evidence type="ECO:0000313" key="1">
    <source>
        <dbReference type="EMBL" id="SCV01151.1"/>
    </source>
</evidence>
<protein>
    <submittedName>
        <fullName evidence="1">LANO_0F10396g1_1</fullName>
    </submittedName>
</protein>
<dbReference type="Proteomes" id="UP000189911">
    <property type="component" value="Chromosome F"/>
</dbReference>
<dbReference type="AlphaFoldDB" id="A0A1G4KAD6"/>
<gene>
    <name evidence="1" type="ORF">LANO_0F10396G</name>
</gene>
<dbReference type="EMBL" id="LT598452">
    <property type="protein sequence ID" value="SCV01151.1"/>
    <property type="molecule type" value="Genomic_DNA"/>
</dbReference>
<accession>A0A1G4KAD6</accession>
<name>A0A1G4KAD6_9SACH</name>
<reference evidence="2" key="1">
    <citation type="submission" date="2016-03" db="EMBL/GenBank/DDBJ databases">
        <authorList>
            <person name="Devillers Hugo."/>
        </authorList>
    </citation>
    <scope>NUCLEOTIDE SEQUENCE [LARGE SCALE GENOMIC DNA]</scope>
</reference>
<proteinExistence type="predicted"/>
<keyword evidence="2" id="KW-1185">Reference proteome</keyword>
<sequence>MHTRASRSSKNVSIKMIFHYVQNLYSHLN</sequence>
<evidence type="ECO:0000313" key="2">
    <source>
        <dbReference type="Proteomes" id="UP000189911"/>
    </source>
</evidence>
<organism evidence="1 2">
    <name type="scientific">Lachancea nothofagi CBS 11611</name>
    <dbReference type="NCBI Taxonomy" id="1266666"/>
    <lineage>
        <taxon>Eukaryota</taxon>
        <taxon>Fungi</taxon>
        <taxon>Dikarya</taxon>
        <taxon>Ascomycota</taxon>
        <taxon>Saccharomycotina</taxon>
        <taxon>Saccharomycetes</taxon>
        <taxon>Saccharomycetales</taxon>
        <taxon>Saccharomycetaceae</taxon>
        <taxon>Lachancea</taxon>
    </lineage>
</organism>